<keyword evidence="3" id="KW-1185">Reference proteome</keyword>
<reference evidence="2 3" key="1">
    <citation type="submission" date="2018-12" db="EMBL/GenBank/DDBJ databases">
        <title>Complete genome sequencing of Tabrizicola sp. K13M18.</title>
        <authorList>
            <person name="Bae J.-W."/>
        </authorList>
    </citation>
    <scope>NUCLEOTIDE SEQUENCE [LARGE SCALE GENOMIC DNA]</scope>
    <source>
        <strain evidence="2 3">K13M18</strain>
    </source>
</reference>
<dbReference type="KEGG" id="taw:EI545_05525"/>
<dbReference type="EMBL" id="CP034328">
    <property type="protein sequence ID" value="AZL58340.1"/>
    <property type="molecule type" value="Genomic_DNA"/>
</dbReference>
<sequence length="231" mass="24632">MRYPLILILSTFPVAAMAQGFEGAVVDLQYQKYDSGSSSELDSLEGNLDAAWSFGTFGAQVGLAIGKEVDSSSDIDFDQYNGVALHATADVSDSLRLGAMMAVDNRADEIYVYALEALYLGGPLRVEGRIGDSLEDDQPFTLTEVKGDYAFGAISARAGLHRTDFGDAGSYRVFSLGAGYAFSDAGQVYADIGHHRTDDGTSTDSGNVISLGVRFDLGGDGERLFSYQPLN</sequence>
<dbReference type="InterPro" id="IPR023614">
    <property type="entry name" value="Porin_dom_sf"/>
</dbReference>
<evidence type="ECO:0000313" key="2">
    <source>
        <dbReference type="EMBL" id="AZL58340.1"/>
    </source>
</evidence>
<dbReference type="RefSeq" id="WP_125324541.1">
    <property type="nucleotide sequence ID" value="NZ_CP034328.1"/>
</dbReference>
<evidence type="ECO:0000256" key="1">
    <source>
        <dbReference type="SAM" id="SignalP"/>
    </source>
</evidence>
<accession>A0A3S8U465</accession>
<protein>
    <recommendedName>
        <fullName evidence="4">Porin family protein</fullName>
    </recommendedName>
</protein>
<feature type="chain" id="PRO_5019042814" description="Porin family protein" evidence="1">
    <location>
        <begin position="19"/>
        <end position="231"/>
    </location>
</feature>
<dbReference type="SUPFAM" id="SSF56935">
    <property type="entry name" value="Porins"/>
    <property type="match status" value="1"/>
</dbReference>
<dbReference type="Proteomes" id="UP000282002">
    <property type="component" value="Chromosome"/>
</dbReference>
<evidence type="ECO:0000313" key="3">
    <source>
        <dbReference type="Proteomes" id="UP000282002"/>
    </source>
</evidence>
<keyword evidence="1" id="KW-0732">Signal</keyword>
<gene>
    <name evidence="2" type="ORF">EI545_05525</name>
</gene>
<proteinExistence type="predicted"/>
<dbReference type="AlphaFoldDB" id="A0A3S8U465"/>
<dbReference type="Gene3D" id="2.40.160.10">
    <property type="entry name" value="Porin"/>
    <property type="match status" value="1"/>
</dbReference>
<name>A0A3S8U465_9RHOB</name>
<feature type="signal peptide" evidence="1">
    <location>
        <begin position="1"/>
        <end position="18"/>
    </location>
</feature>
<evidence type="ECO:0008006" key="4">
    <source>
        <dbReference type="Google" id="ProtNLM"/>
    </source>
</evidence>
<organism evidence="2 3">
    <name type="scientific">Tabrizicola piscis</name>
    <dbReference type="NCBI Taxonomy" id="2494374"/>
    <lineage>
        <taxon>Bacteria</taxon>
        <taxon>Pseudomonadati</taxon>
        <taxon>Pseudomonadota</taxon>
        <taxon>Alphaproteobacteria</taxon>
        <taxon>Rhodobacterales</taxon>
        <taxon>Paracoccaceae</taxon>
        <taxon>Tabrizicola</taxon>
    </lineage>
</organism>